<dbReference type="Proteomes" id="UP000325081">
    <property type="component" value="Unassembled WGS sequence"/>
</dbReference>
<feature type="transmembrane region" description="Helical" evidence="2">
    <location>
        <begin position="163"/>
        <end position="181"/>
    </location>
</feature>
<feature type="region of interest" description="Disordered" evidence="1">
    <location>
        <begin position="1"/>
        <end position="22"/>
    </location>
</feature>
<dbReference type="PANTHER" id="PTHR35275">
    <property type="entry name" value="ZCF37"/>
    <property type="match status" value="1"/>
</dbReference>
<dbReference type="InterPro" id="IPR045880">
    <property type="entry name" value="ZCF37"/>
</dbReference>
<dbReference type="AlphaFoldDB" id="A0A5A7PY86"/>
<keyword evidence="2" id="KW-0472">Membrane</keyword>
<organism evidence="3 4">
    <name type="scientific">Striga asiatica</name>
    <name type="common">Asiatic witchweed</name>
    <name type="synonym">Buchnera asiatica</name>
    <dbReference type="NCBI Taxonomy" id="4170"/>
    <lineage>
        <taxon>Eukaryota</taxon>
        <taxon>Viridiplantae</taxon>
        <taxon>Streptophyta</taxon>
        <taxon>Embryophyta</taxon>
        <taxon>Tracheophyta</taxon>
        <taxon>Spermatophyta</taxon>
        <taxon>Magnoliopsida</taxon>
        <taxon>eudicotyledons</taxon>
        <taxon>Gunneridae</taxon>
        <taxon>Pentapetalae</taxon>
        <taxon>asterids</taxon>
        <taxon>lamiids</taxon>
        <taxon>Lamiales</taxon>
        <taxon>Orobanchaceae</taxon>
        <taxon>Buchnereae</taxon>
        <taxon>Striga</taxon>
    </lineage>
</organism>
<keyword evidence="4" id="KW-1185">Reference proteome</keyword>
<sequence>MFICGSGSFSHQDHGKDNSNKNNRFCKRRTSFCKIIGKDNSNKNRFADQGLDKFYALLSDLESKKQKIYTQKGAEDISFVRFVYTGDSNRAKPIVVKVNKEKKPNRKSIEQKNTSGIISQAIIKSTTPISSPKEEVNDNDQKPRKKRRCLRCKGIMSFKMDSLIWPWFYLPVIFLLVLVLLSIYGRSFAILCTSIGWYVVPSMHGYKRYSDSYFNLALQEAIIGSTPHE</sequence>
<evidence type="ECO:0000313" key="3">
    <source>
        <dbReference type="EMBL" id="GER37512.1"/>
    </source>
</evidence>
<accession>A0A5A7PY86</accession>
<protein>
    <submittedName>
        <fullName evidence="3">Uncharacterized protein</fullName>
    </submittedName>
</protein>
<dbReference type="PANTHER" id="PTHR35275:SF1">
    <property type="entry name" value="OS07G0585900 PROTEIN"/>
    <property type="match status" value="1"/>
</dbReference>
<dbReference type="OrthoDB" id="1932497at2759"/>
<keyword evidence="2" id="KW-1133">Transmembrane helix</keyword>
<evidence type="ECO:0000256" key="1">
    <source>
        <dbReference type="SAM" id="MobiDB-lite"/>
    </source>
</evidence>
<dbReference type="EMBL" id="BKCP01005383">
    <property type="protein sequence ID" value="GER37512.1"/>
    <property type="molecule type" value="Genomic_DNA"/>
</dbReference>
<evidence type="ECO:0000313" key="4">
    <source>
        <dbReference type="Proteomes" id="UP000325081"/>
    </source>
</evidence>
<evidence type="ECO:0000256" key="2">
    <source>
        <dbReference type="SAM" id="Phobius"/>
    </source>
</evidence>
<keyword evidence="2" id="KW-0812">Transmembrane</keyword>
<proteinExistence type="predicted"/>
<comment type="caution">
    <text evidence="3">The sequence shown here is derived from an EMBL/GenBank/DDBJ whole genome shotgun (WGS) entry which is preliminary data.</text>
</comment>
<name>A0A5A7PY86_STRAF</name>
<reference evidence="4" key="1">
    <citation type="journal article" date="2019" name="Curr. Biol.">
        <title>Genome Sequence of Striga asiatica Provides Insight into the Evolution of Plant Parasitism.</title>
        <authorList>
            <person name="Yoshida S."/>
            <person name="Kim S."/>
            <person name="Wafula E.K."/>
            <person name="Tanskanen J."/>
            <person name="Kim Y.M."/>
            <person name="Honaas L."/>
            <person name="Yang Z."/>
            <person name="Spallek T."/>
            <person name="Conn C.E."/>
            <person name="Ichihashi Y."/>
            <person name="Cheong K."/>
            <person name="Cui S."/>
            <person name="Der J.P."/>
            <person name="Gundlach H."/>
            <person name="Jiao Y."/>
            <person name="Hori C."/>
            <person name="Ishida J.K."/>
            <person name="Kasahara H."/>
            <person name="Kiba T."/>
            <person name="Kim M.S."/>
            <person name="Koo N."/>
            <person name="Laohavisit A."/>
            <person name="Lee Y.H."/>
            <person name="Lumba S."/>
            <person name="McCourt P."/>
            <person name="Mortimer J.C."/>
            <person name="Mutuku J.M."/>
            <person name="Nomura T."/>
            <person name="Sasaki-Sekimoto Y."/>
            <person name="Seto Y."/>
            <person name="Wang Y."/>
            <person name="Wakatake T."/>
            <person name="Sakakibara H."/>
            <person name="Demura T."/>
            <person name="Yamaguchi S."/>
            <person name="Yoneyama K."/>
            <person name="Manabe R.I."/>
            <person name="Nelson D.C."/>
            <person name="Schulman A.H."/>
            <person name="Timko M.P."/>
            <person name="dePamphilis C.W."/>
            <person name="Choi D."/>
            <person name="Shirasu K."/>
        </authorList>
    </citation>
    <scope>NUCLEOTIDE SEQUENCE [LARGE SCALE GENOMIC DNA]</scope>
    <source>
        <strain evidence="4">cv. UVA1</strain>
    </source>
</reference>
<gene>
    <name evidence="3" type="ORF">STAS_13922</name>
</gene>